<evidence type="ECO:0000313" key="3">
    <source>
        <dbReference type="EMBL" id="KAK0630661.1"/>
    </source>
</evidence>
<feature type="region of interest" description="Disordered" evidence="2">
    <location>
        <begin position="1"/>
        <end position="84"/>
    </location>
</feature>
<dbReference type="Gene3D" id="3.40.50.150">
    <property type="entry name" value="Vaccinia Virus protein VP39"/>
    <property type="match status" value="1"/>
</dbReference>
<dbReference type="EMBL" id="JAULSR010000002">
    <property type="protein sequence ID" value="KAK0630661.1"/>
    <property type="molecule type" value="Genomic_DNA"/>
</dbReference>
<keyword evidence="3" id="KW-0489">Methyltransferase</keyword>
<dbReference type="GO" id="GO:0032259">
    <property type="term" value="P:methylation"/>
    <property type="evidence" value="ECO:0007669"/>
    <property type="project" value="UniProtKB-KW"/>
</dbReference>
<evidence type="ECO:0000313" key="4">
    <source>
        <dbReference type="Proteomes" id="UP001174934"/>
    </source>
</evidence>
<accession>A0AA39XB31</accession>
<dbReference type="PANTHER" id="PTHR43591">
    <property type="entry name" value="METHYLTRANSFERASE"/>
    <property type="match status" value="1"/>
</dbReference>
<feature type="compositionally biased region" description="Polar residues" evidence="2">
    <location>
        <begin position="1"/>
        <end position="20"/>
    </location>
</feature>
<organism evidence="3 4">
    <name type="scientific">Bombardia bombarda</name>
    <dbReference type="NCBI Taxonomy" id="252184"/>
    <lineage>
        <taxon>Eukaryota</taxon>
        <taxon>Fungi</taxon>
        <taxon>Dikarya</taxon>
        <taxon>Ascomycota</taxon>
        <taxon>Pezizomycotina</taxon>
        <taxon>Sordariomycetes</taxon>
        <taxon>Sordariomycetidae</taxon>
        <taxon>Sordariales</taxon>
        <taxon>Lasiosphaeriaceae</taxon>
        <taxon>Bombardia</taxon>
    </lineage>
</organism>
<dbReference type="PANTHER" id="PTHR43591:SF105">
    <property type="entry name" value="METHYLTRANSFERASE DOMAIN-CONTAINING PROTEIN-RELATED"/>
    <property type="match status" value="1"/>
</dbReference>
<feature type="compositionally biased region" description="Low complexity" evidence="2">
    <location>
        <begin position="21"/>
        <end position="31"/>
    </location>
</feature>
<sequence length="480" mass="53296">MGPSTAENTAQSQTNPSFGTQARAQQQQQPQSHLGYDEVGSPPPPPPPPGPAAEPAAVEPAVVDFEPSDNTFATGSLEVDPDVTSSDFADDLVVDEEGDSSRDFQKYAQSVYAMSTYPKANRIYPIEEPYEDRTGRIYDSDHDPDDATIDSARTLYAEDVDYVMEHGRQYCGEYFMPVDQAEQTRQYVIHQVYLKLFNLELTTVPLENPRYILDVGTGIGEWAIGMAEKYPECEVFGTDIAPIQPTQQVPFNIEFHIEDAEEEWIRPANTVDLVYLRNLAGAFRDWRFVYQQAFNCIRPGSSPAHILIRGLDEAARVSGRPRGVEHMEPGILEEIGFSEIREATYDLGIGTRENSSYGRFWLFAVVTGMEGFSMRPLTRYLGWDERYVKELCDKVAISTKALAESPEREEGFVFKLRVMSARKPLSPRTTAGAATVAAAGAQQQQAPEVLPGHISAKALGEEGVIYDYSGDDSTIRSRSG</sequence>
<name>A0AA39XB31_9PEZI</name>
<evidence type="ECO:0000256" key="2">
    <source>
        <dbReference type="SAM" id="MobiDB-lite"/>
    </source>
</evidence>
<dbReference type="Proteomes" id="UP001174934">
    <property type="component" value="Unassembled WGS sequence"/>
</dbReference>
<keyword evidence="4" id="KW-1185">Reference proteome</keyword>
<comment type="caution">
    <text evidence="3">The sequence shown here is derived from an EMBL/GenBank/DDBJ whole genome shotgun (WGS) entry which is preliminary data.</text>
</comment>
<comment type="similarity">
    <text evidence="1">Belongs to the methyltransferase superfamily. LaeA methyltransferase family.</text>
</comment>
<proteinExistence type="inferred from homology"/>
<dbReference type="CDD" id="cd02440">
    <property type="entry name" value="AdoMet_MTases"/>
    <property type="match status" value="1"/>
</dbReference>
<dbReference type="Pfam" id="PF13489">
    <property type="entry name" value="Methyltransf_23"/>
    <property type="match status" value="1"/>
</dbReference>
<dbReference type="SUPFAM" id="SSF53335">
    <property type="entry name" value="S-adenosyl-L-methionine-dependent methyltransferases"/>
    <property type="match status" value="1"/>
</dbReference>
<protein>
    <submittedName>
        <fullName evidence="3">S-adenosyl-L-methionine-dependent methyltransferase</fullName>
    </submittedName>
</protein>
<dbReference type="AlphaFoldDB" id="A0AA39XB31"/>
<reference evidence="3" key="1">
    <citation type="submission" date="2023-06" db="EMBL/GenBank/DDBJ databases">
        <title>Genome-scale phylogeny and comparative genomics of the fungal order Sordariales.</title>
        <authorList>
            <consortium name="Lawrence Berkeley National Laboratory"/>
            <person name="Hensen N."/>
            <person name="Bonometti L."/>
            <person name="Westerberg I."/>
            <person name="Brannstrom I.O."/>
            <person name="Guillou S."/>
            <person name="Cros-Aarteil S."/>
            <person name="Calhoun S."/>
            <person name="Haridas S."/>
            <person name="Kuo A."/>
            <person name="Mondo S."/>
            <person name="Pangilinan J."/>
            <person name="Riley R."/>
            <person name="LaButti K."/>
            <person name="Andreopoulos B."/>
            <person name="Lipzen A."/>
            <person name="Chen C."/>
            <person name="Yanf M."/>
            <person name="Daum C."/>
            <person name="Ng V."/>
            <person name="Clum A."/>
            <person name="Steindorff A."/>
            <person name="Ohm R."/>
            <person name="Martin F."/>
            <person name="Silar P."/>
            <person name="Natvig D."/>
            <person name="Lalanne C."/>
            <person name="Gautier V."/>
            <person name="Ament-velasquez S.L."/>
            <person name="Kruys A."/>
            <person name="Hutchinson M.I."/>
            <person name="Powell A.J."/>
            <person name="Barry K."/>
            <person name="Miller A.N."/>
            <person name="Grigoriev I.V."/>
            <person name="Debuchy R."/>
            <person name="Gladieux P."/>
            <person name="Thoren M.H."/>
            <person name="Johannesson H."/>
        </authorList>
    </citation>
    <scope>NUCLEOTIDE SEQUENCE</scope>
    <source>
        <strain evidence="3">SMH3391-2</strain>
    </source>
</reference>
<gene>
    <name evidence="3" type="ORF">B0T17DRAFT_590105</name>
</gene>
<feature type="compositionally biased region" description="Low complexity" evidence="2">
    <location>
        <begin position="53"/>
        <end position="63"/>
    </location>
</feature>
<dbReference type="GO" id="GO:0008168">
    <property type="term" value="F:methyltransferase activity"/>
    <property type="evidence" value="ECO:0007669"/>
    <property type="project" value="UniProtKB-KW"/>
</dbReference>
<keyword evidence="3" id="KW-0808">Transferase</keyword>
<evidence type="ECO:0000256" key="1">
    <source>
        <dbReference type="ARBA" id="ARBA00038158"/>
    </source>
</evidence>
<dbReference type="InterPro" id="IPR029063">
    <property type="entry name" value="SAM-dependent_MTases_sf"/>
</dbReference>
<feature type="compositionally biased region" description="Pro residues" evidence="2">
    <location>
        <begin position="41"/>
        <end position="52"/>
    </location>
</feature>